<feature type="domain" description="Formyl transferase C-terminal" evidence="2">
    <location>
        <begin position="203"/>
        <end position="297"/>
    </location>
</feature>
<protein>
    <submittedName>
        <fullName evidence="3">Methionyl-tRNA formyltransferase</fullName>
        <ecNumber evidence="3">2.1.2.9</ecNumber>
    </submittedName>
</protein>
<comment type="caution">
    <text evidence="3">The sequence shown here is derived from an EMBL/GenBank/DDBJ whole genome shotgun (WGS) entry which is preliminary data.</text>
</comment>
<evidence type="ECO:0000259" key="1">
    <source>
        <dbReference type="Pfam" id="PF00551"/>
    </source>
</evidence>
<keyword evidence="3" id="KW-0808">Transferase</keyword>
<dbReference type="GO" id="GO:0004479">
    <property type="term" value="F:methionyl-tRNA formyltransferase activity"/>
    <property type="evidence" value="ECO:0007669"/>
    <property type="project" value="UniProtKB-EC"/>
</dbReference>
<dbReference type="PANTHER" id="PTHR11138:SF5">
    <property type="entry name" value="METHIONYL-TRNA FORMYLTRANSFERASE, MITOCHONDRIAL"/>
    <property type="match status" value="1"/>
</dbReference>
<sequence length="310" mass="33392">MTRAVVFAYHSVGARCLSTLLAHGVEVALLVTHEDAADENIWFESVAAVAARHDIPTITPADANTPELLARIAALQPDFIFSFYYRKMLGTPLLALAARGAYNMHGSLLPKYRGRAPVNWAVLHGETETGASLHEMLAKPDAGRVVAQQRVPILPDDTAFEVFNKVTVAAELALDAVLPALLAGTAPHFEQNLAQGGYFGGRKPADGRIDWTQPAAVVHNLVRAVAPPYPGAFFEIDGVRLIVGRSQLAPPRQPRSAGAGIYVEDARFFADCADGRVLRLLSLTLDGQELSPAAFVSRFGETLANGKRFF</sequence>
<dbReference type="Proteomes" id="UP000587070">
    <property type="component" value="Unassembled WGS sequence"/>
</dbReference>
<dbReference type="EC" id="2.1.2.9" evidence="3"/>
<dbReference type="OrthoDB" id="9802815at2"/>
<dbReference type="SUPFAM" id="SSF50486">
    <property type="entry name" value="FMT C-terminal domain-like"/>
    <property type="match status" value="1"/>
</dbReference>
<dbReference type="InterPro" id="IPR036477">
    <property type="entry name" value="Formyl_transf_N_sf"/>
</dbReference>
<evidence type="ECO:0000313" key="4">
    <source>
        <dbReference type="Proteomes" id="UP000587070"/>
    </source>
</evidence>
<dbReference type="InterPro" id="IPR002376">
    <property type="entry name" value="Formyl_transf_N"/>
</dbReference>
<dbReference type="GO" id="GO:0005829">
    <property type="term" value="C:cytosol"/>
    <property type="evidence" value="ECO:0007669"/>
    <property type="project" value="TreeGrafter"/>
</dbReference>
<dbReference type="Gene3D" id="3.40.50.12230">
    <property type="match status" value="1"/>
</dbReference>
<dbReference type="SUPFAM" id="SSF53328">
    <property type="entry name" value="Formyltransferase"/>
    <property type="match status" value="1"/>
</dbReference>
<dbReference type="NCBIfam" id="NF005414">
    <property type="entry name" value="PRK06988.1"/>
    <property type="match status" value="1"/>
</dbReference>
<dbReference type="Pfam" id="PF02911">
    <property type="entry name" value="Formyl_trans_C"/>
    <property type="match status" value="1"/>
</dbReference>
<dbReference type="EMBL" id="JACIGE010000011">
    <property type="protein sequence ID" value="MBB4248446.1"/>
    <property type="molecule type" value="Genomic_DNA"/>
</dbReference>
<proteinExistence type="predicted"/>
<dbReference type="Pfam" id="PF00551">
    <property type="entry name" value="Formyl_trans_N"/>
    <property type="match status" value="1"/>
</dbReference>
<evidence type="ECO:0000259" key="2">
    <source>
        <dbReference type="Pfam" id="PF02911"/>
    </source>
</evidence>
<organism evidence="3 4">
    <name type="scientific">Rhodocyclus tenuis</name>
    <name type="common">Rhodospirillum tenue</name>
    <dbReference type="NCBI Taxonomy" id="1066"/>
    <lineage>
        <taxon>Bacteria</taxon>
        <taxon>Pseudomonadati</taxon>
        <taxon>Pseudomonadota</taxon>
        <taxon>Betaproteobacteria</taxon>
        <taxon>Rhodocyclales</taxon>
        <taxon>Rhodocyclaceae</taxon>
        <taxon>Rhodocyclus</taxon>
    </lineage>
</organism>
<evidence type="ECO:0000313" key="3">
    <source>
        <dbReference type="EMBL" id="MBB4248446.1"/>
    </source>
</evidence>
<gene>
    <name evidence="3" type="ORF">GGD90_002838</name>
</gene>
<dbReference type="InterPro" id="IPR011034">
    <property type="entry name" value="Formyl_transferase-like_C_sf"/>
</dbReference>
<dbReference type="AlphaFoldDB" id="A0A840G9C7"/>
<accession>A0A840G9C7</accession>
<dbReference type="RefSeq" id="WP_153116401.1">
    <property type="nucleotide sequence ID" value="NZ_JACIGE010000011.1"/>
</dbReference>
<dbReference type="PANTHER" id="PTHR11138">
    <property type="entry name" value="METHIONYL-TRNA FORMYLTRANSFERASE"/>
    <property type="match status" value="1"/>
</dbReference>
<feature type="domain" description="Formyl transferase N-terminal" evidence="1">
    <location>
        <begin position="23"/>
        <end position="171"/>
    </location>
</feature>
<reference evidence="3 4" key="1">
    <citation type="submission" date="2020-08" db="EMBL/GenBank/DDBJ databases">
        <title>Genome sequencing of Purple Non-Sulfur Bacteria from various extreme environments.</title>
        <authorList>
            <person name="Mayer M."/>
        </authorList>
    </citation>
    <scope>NUCLEOTIDE SEQUENCE [LARGE SCALE GENOMIC DNA]</scope>
    <source>
        <strain evidence="3 4">2761</strain>
    </source>
</reference>
<keyword evidence="4" id="KW-1185">Reference proteome</keyword>
<dbReference type="InterPro" id="IPR005793">
    <property type="entry name" value="Formyl_trans_C"/>
</dbReference>
<name>A0A840G9C7_RHOTE</name>